<proteinExistence type="predicted"/>
<sequence>MVVIHTGYKICDQILHKDIRNHNIFTTIHKRLKREKSIAFADRGDAMITSAMQLVVADTQEAVEKTIQQHIRV</sequence>
<name>A0ACC1DHY3_9NEOP</name>
<dbReference type="EMBL" id="CM034388">
    <property type="protein sequence ID" value="KAJ0183400.1"/>
    <property type="molecule type" value="Genomic_DNA"/>
</dbReference>
<evidence type="ECO:0000313" key="1">
    <source>
        <dbReference type="EMBL" id="KAJ0183400.1"/>
    </source>
</evidence>
<comment type="caution">
    <text evidence="1">The sequence shown here is derived from an EMBL/GenBank/DDBJ whole genome shotgun (WGS) entry which is preliminary data.</text>
</comment>
<protein>
    <submittedName>
        <fullName evidence="1">Uncharacterized protein</fullName>
    </submittedName>
</protein>
<gene>
    <name evidence="1" type="ORF">K1T71_001376</name>
</gene>
<reference evidence="1 2" key="1">
    <citation type="journal article" date="2021" name="Front. Genet.">
        <title>Chromosome-Level Genome Assembly Reveals Significant Gene Expansion in the Toll and IMD Signaling Pathways of Dendrolimus kikuchii.</title>
        <authorList>
            <person name="Zhou J."/>
            <person name="Wu P."/>
            <person name="Xiong Z."/>
            <person name="Liu N."/>
            <person name="Zhao N."/>
            <person name="Ji M."/>
            <person name="Qiu Y."/>
            <person name="Yang B."/>
        </authorList>
    </citation>
    <scope>NUCLEOTIDE SEQUENCE [LARGE SCALE GENOMIC DNA]</scope>
    <source>
        <strain evidence="1">Ann1</strain>
    </source>
</reference>
<keyword evidence="2" id="KW-1185">Reference proteome</keyword>
<organism evidence="1 2">
    <name type="scientific">Dendrolimus kikuchii</name>
    <dbReference type="NCBI Taxonomy" id="765133"/>
    <lineage>
        <taxon>Eukaryota</taxon>
        <taxon>Metazoa</taxon>
        <taxon>Ecdysozoa</taxon>
        <taxon>Arthropoda</taxon>
        <taxon>Hexapoda</taxon>
        <taxon>Insecta</taxon>
        <taxon>Pterygota</taxon>
        <taxon>Neoptera</taxon>
        <taxon>Endopterygota</taxon>
        <taxon>Lepidoptera</taxon>
        <taxon>Glossata</taxon>
        <taxon>Ditrysia</taxon>
        <taxon>Bombycoidea</taxon>
        <taxon>Lasiocampidae</taxon>
        <taxon>Dendrolimus</taxon>
    </lineage>
</organism>
<evidence type="ECO:0000313" key="2">
    <source>
        <dbReference type="Proteomes" id="UP000824533"/>
    </source>
</evidence>
<dbReference type="Proteomes" id="UP000824533">
    <property type="component" value="Linkage Group LG02"/>
</dbReference>
<accession>A0ACC1DHY3</accession>